<dbReference type="Proteomes" id="UP000280834">
    <property type="component" value="Unassembled WGS sequence"/>
</dbReference>
<sequence length="261" mass="27357">MASARPPWALRSATTIAAARPNLGNDLAKDEVRVTTQIVDYRHANEGVSIELDREPVVACLREDGGAVVTYTRGLLGRQRAAGQWRGRCSSVWRSPNDGVAVGGAAGSCNSGQHLAGHGRSTVDLCDHTPACQLGGRLDAGFLRNLIGGCGGTQAVANDSNLAAILVVELVAGDRDASRDGIHLDQCRHQAGARRAVTATATHALGVGQQLCSRLEVCAAVAFPEQLHAASNSQRADGQDHDDCDEELDEGEAPAMLPLQE</sequence>
<dbReference type="AlphaFoldDB" id="A0A0R3QG47"/>
<protein>
    <submittedName>
        <fullName evidence="2 4">Uncharacterized protein</fullName>
    </submittedName>
</protein>
<keyword evidence="3" id="KW-1185">Reference proteome</keyword>
<evidence type="ECO:0000313" key="3">
    <source>
        <dbReference type="Proteomes" id="UP000280834"/>
    </source>
</evidence>
<gene>
    <name evidence="2" type="ORF">BTMF_LOCUS4627</name>
</gene>
<evidence type="ECO:0000313" key="2">
    <source>
        <dbReference type="EMBL" id="VDO17085.1"/>
    </source>
</evidence>
<evidence type="ECO:0000256" key="1">
    <source>
        <dbReference type="SAM" id="MobiDB-lite"/>
    </source>
</evidence>
<evidence type="ECO:0000313" key="4">
    <source>
        <dbReference type="WBParaSite" id="BTMF_0000534601-mRNA-1"/>
    </source>
</evidence>
<dbReference type="EMBL" id="UZAG01004639">
    <property type="protein sequence ID" value="VDO17085.1"/>
    <property type="molecule type" value="Genomic_DNA"/>
</dbReference>
<reference evidence="2 3" key="2">
    <citation type="submission" date="2018-11" db="EMBL/GenBank/DDBJ databases">
        <authorList>
            <consortium name="Pathogen Informatics"/>
        </authorList>
    </citation>
    <scope>NUCLEOTIDE SEQUENCE [LARGE SCALE GENOMIC DNA]</scope>
</reference>
<reference evidence="4" key="1">
    <citation type="submission" date="2017-02" db="UniProtKB">
        <authorList>
            <consortium name="WormBaseParasite"/>
        </authorList>
    </citation>
    <scope>IDENTIFICATION</scope>
</reference>
<feature type="compositionally biased region" description="Acidic residues" evidence="1">
    <location>
        <begin position="240"/>
        <end position="252"/>
    </location>
</feature>
<proteinExistence type="predicted"/>
<organism evidence="4">
    <name type="scientific">Brugia timori</name>
    <dbReference type="NCBI Taxonomy" id="42155"/>
    <lineage>
        <taxon>Eukaryota</taxon>
        <taxon>Metazoa</taxon>
        <taxon>Ecdysozoa</taxon>
        <taxon>Nematoda</taxon>
        <taxon>Chromadorea</taxon>
        <taxon>Rhabditida</taxon>
        <taxon>Spirurina</taxon>
        <taxon>Spiruromorpha</taxon>
        <taxon>Filarioidea</taxon>
        <taxon>Onchocercidae</taxon>
        <taxon>Brugia</taxon>
    </lineage>
</organism>
<name>A0A0R3QG47_9BILA</name>
<accession>A0A0R3QG47</accession>
<feature type="region of interest" description="Disordered" evidence="1">
    <location>
        <begin position="230"/>
        <end position="261"/>
    </location>
</feature>
<dbReference type="WBParaSite" id="BTMF_0000534601-mRNA-1">
    <property type="protein sequence ID" value="BTMF_0000534601-mRNA-1"/>
    <property type="gene ID" value="BTMF_0000534601"/>
</dbReference>